<dbReference type="RefSeq" id="WP_163986196.1">
    <property type="nucleotide sequence ID" value="NZ_WUEY01000003.1"/>
</dbReference>
<feature type="domain" description="N-acetyltransferase" evidence="1">
    <location>
        <begin position="12"/>
        <end position="176"/>
    </location>
</feature>
<organism evidence="2 3">
    <name type="scientific">Rhizobium lusitanum</name>
    <dbReference type="NCBI Taxonomy" id="293958"/>
    <lineage>
        <taxon>Bacteria</taxon>
        <taxon>Pseudomonadati</taxon>
        <taxon>Pseudomonadota</taxon>
        <taxon>Alphaproteobacteria</taxon>
        <taxon>Hyphomicrobiales</taxon>
        <taxon>Rhizobiaceae</taxon>
        <taxon>Rhizobium/Agrobacterium group</taxon>
        <taxon>Rhizobium</taxon>
    </lineage>
</organism>
<dbReference type="EMBL" id="WUEY01000003">
    <property type="protein sequence ID" value="NEI69775.1"/>
    <property type="molecule type" value="Genomic_DNA"/>
</dbReference>
<dbReference type="GO" id="GO:0016747">
    <property type="term" value="F:acyltransferase activity, transferring groups other than amino-acyl groups"/>
    <property type="evidence" value="ECO:0007669"/>
    <property type="project" value="InterPro"/>
</dbReference>
<protein>
    <submittedName>
        <fullName evidence="2">GNAT family N-acetyltransferase</fullName>
    </submittedName>
</protein>
<dbReference type="CDD" id="cd04301">
    <property type="entry name" value="NAT_SF"/>
    <property type="match status" value="1"/>
</dbReference>
<sequence length="179" mass="20207">MTSIPTLTTDRLLLRGHRLDDFDEFLALWKHRDLVRFIGGEMPTREQVWARLLRYAGLWHHLGFGFFAVEERQSGRLIGEVGFLDLHRDMTPMTEGTLEAGWGIAPPMQGKGYATEAMSAAITWADEQFAGQRMTCIVELENKPSLRVAEKIGFRRIGELIFKGKPNAMFERQVAAGGA</sequence>
<dbReference type="InterPro" id="IPR051531">
    <property type="entry name" value="N-acetyltransferase"/>
</dbReference>
<dbReference type="PROSITE" id="PS51186">
    <property type="entry name" value="GNAT"/>
    <property type="match status" value="1"/>
</dbReference>
<keyword evidence="2" id="KW-0808">Transferase</keyword>
<dbReference type="SUPFAM" id="SSF55729">
    <property type="entry name" value="Acyl-CoA N-acyltransferases (Nat)"/>
    <property type="match status" value="1"/>
</dbReference>
<dbReference type="PANTHER" id="PTHR43792:SF16">
    <property type="entry name" value="N-ACETYLTRANSFERASE DOMAIN-CONTAINING PROTEIN"/>
    <property type="match status" value="1"/>
</dbReference>
<reference evidence="2 3" key="1">
    <citation type="submission" date="2019-12" db="EMBL/GenBank/DDBJ databases">
        <title>Rhizobium genotypes associated with high levels of biological nitrogen fixation by grain legumes in a temperate-maritime cropping system.</title>
        <authorList>
            <person name="Maluk M."/>
            <person name="Francesc Ferrando Molina F."/>
            <person name="Lopez Del Egido L."/>
            <person name="Lafos M."/>
            <person name="Langarica-Fuentes A."/>
            <person name="Gebre Yohannes G."/>
            <person name="Young M.W."/>
            <person name="Martin P."/>
            <person name="Gantlett R."/>
            <person name="Kenicer G."/>
            <person name="Hawes C."/>
            <person name="Begg G.S."/>
            <person name="Quilliam R.S."/>
            <person name="Squire G.R."/>
            <person name="Poole P.S."/>
            <person name="Young P.W."/>
            <person name="Iannetta P.M."/>
            <person name="James E.K."/>
        </authorList>
    </citation>
    <scope>NUCLEOTIDE SEQUENCE [LARGE SCALE GENOMIC DNA]</scope>
    <source>
        <strain evidence="2 3">JHI1118</strain>
    </source>
</reference>
<evidence type="ECO:0000259" key="1">
    <source>
        <dbReference type="PROSITE" id="PS51186"/>
    </source>
</evidence>
<name>A0A6L9U1F7_9HYPH</name>
<dbReference type="Gene3D" id="3.40.630.30">
    <property type="match status" value="1"/>
</dbReference>
<gene>
    <name evidence="2" type="ORF">GR212_09375</name>
</gene>
<dbReference type="AlphaFoldDB" id="A0A6L9U1F7"/>
<comment type="caution">
    <text evidence="2">The sequence shown here is derived from an EMBL/GenBank/DDBJ whole genome shotgun (WGS) entry which is preliminary data.</text>
</comment>
<dbReference type="Proteomes" id="UP000483035">
    <property type="component" value="Unassembled WGS sequence"/>
</dbReference>
<dbReference type="InterPro" id="IPR000182">
    <property type="entry name" value="GNAT_dom"/>
</dbReference>
<proteinExistence type="predicted"/>
<dbReference type="Pfam" id="PF13302">
    <property type="entry name" value="Acetyltransf_3"/>
    <property type="match status" value="1"/>
</dbReference>
<dbReference type="PANTHER" id="PTHR43792">
    <property type="entry name" value="GNAT FAMILY, PUTATIVE (AFU_ORTHOLOGUE AFUA_3G00765)-RELATED-RELATED"/>
    <property type="match status" value="1"/>
</dbReference>
<evidence type="ECO:0000313" key="3">
    <source>
        <dbReference type="Proteomes" id="UP000483035"/>
    </source>
</evidence>
<evidence type="ECO:0000313" key="2">
    <source>
        <dbReference type="EMBL" id="NEI69775.1"/>
    </source>
</evidence>
<accession>A0A6L9U1F7</accession>
<dbReference type="InterPro" id="IPR016181">
    <property type="entry name" value="Acyl_CoA_acyltransferase"/>
</dbReference>